<dbReference type="GO" id="GO:1902201">
    <property type="term" value="P:negative regulation of bacterial-type flagellum-dependent cell motility"/>
    <property type="evidence" value="ECO:0007669"/>
    <property type="project" value="TreeGrafter"/>
</dbReference>
<keyword evidence="3" id="KW-1133">Transmembrane helix</keyword>
<dbReference type="RefSeq" id="WP_039427978.1">
    <property type="nucleotide sequence ID" value="NZ_CP061844.1"/>
</dbReference>
<feature type="transmembrane region" description="Helical" evidence="3">
    <location>
        <begin position="191"/>
        <end position="214"/>
    </location>
</feature>
<evidence type="ECO:0000256" key="2">
    <source>
        <dbReference type="ARBA" id="ARBA00012528"/>
    </source>
</evidence>
<dbReference type="SMART" id="SM00267">
    <property type="entry name" value="GGDEF"/>
    <property type="match status" value="1"/>
</dbReference>
<dbReference type="InterPro" id="IPR043128">
    <property type="entry name" value="Rev_trsase/Diguanyl_cyclase"/>
</dbReference>
<feature type="transmembrane region" description="Helical" evidence="3">
    <location>
        <begin position="98"/>
        <end position="117"/>
    </location>
</feature>
<accession>A0A099LVL5</accession>
<proteinExistence type="predicted"/>
<dbReference type="GO" id="GO:0016301">
    <property type="term" value="F:kinase activity"/>
    <property type="evidence" value="ECO:0007669"/>
    <property type="project" value="UniProtKB-KW"/>
</dbReference>
<dbReference type="SUPFAM" id="SSF55073">
    <property type="entry name" value="Nucleotide cyclase"/>
    <property type="match status" value="1"/>
</dbReference>
<keyword evidence="5" id="KW-0808">Transferase</keyword>
<evidence type="ECO:0000256" key="1">
    <source>
        <dbReference type="ARBA" id="ARBA00001946"/>
    </source>
</evidence>
<dbReference type="GO" id="GO:0043709">
    <property type="term" value="P:cell adhesion involved in single-species biofilm formation"/>
    <property type="evidence" value="ECO:0007669"/>
    <property type="project" value="TreeGrafter"/>
</dbReference>
<protein>
    <recommendedName>
        <fullName evidence="2">diguanylate cyclase</fullName>
        <ecNumber evidence="2">2.7.7.65</ecNumber>
    </recommendedName>
</protein>
<sequence>MHLDLDIRTLSIVSVLVSTAYGIGMLMLKAIQTTHIRGLQTLVFAIFLIVFGFLALSFGNSTTFWLSKILANSAIGLGYALIVAGLSQFRQASSNSTTIALAGFPVLVLYLIFYSEFQMSTNARIIVLSMYISLCCALNAYVVARGEAKDHPIAVRLLSTAFSLMSLWMLFRAVFTYQSAEIDDFMLASDIHQITFLLSIAMILTLGFTFPLMVNARLVTNIYNTSLLDPLTNLYNRRAMEDMVPRELSRVERNHSELSIILLDIDHFKQVNDKYGHQVGDVTLAGIGQLLNTHLRGQDLSFRIGGEEFLILLPGTNLDSALVVAEKLRQIMAETQFSPKQQEPCTASFGVAQLLQHDEWDSLLNRADAALYLAKRKGRNRVCLVSDI</sequence>
<dbReference type="EMBL" id="JMCG01000001">
    <property type="protein sequence ID" value="KGK12175.1"/>
    <property type="molecule type" value="Genomic_DNA"/>
</dbReference>
<dbReference type="Gene3D" id="3.30.70.270">
    <property type="match status" value="1"/>
</dbReference>
<dbReference type="PANTHER" id="PTHR45138">
    <property type="entry name" value="REGULATORY COMPONENTS OF SENSORY TRANSDUCTION SYSTEM"/>
    <property type="match status" value="1"/>
</dbReference>
<dbReference type="GO" id="GO:0005886">
    <property type="term" value="C:plasma membrane"/>
    <property type="evidence" value="ECO:0007669"/>
    <property type="project" value="TreeGrafter"/>
</dbReference>
<keyword evidence="6" id="KW-1185">Reference proteome</keyword>
<evidence type="ECO:0000259" key="4">
    <source>
        <dbReference type="PROSITE" id="PS50887"/>
    </source>
</evidence>
<evidence type="ECO:0000313" key="6">
    <source>
        <dbReference type="Proteomes" id="UP000029994"/>
    </source>
</evidence>
<dbReference type="PANTHER" id="PTHR45138:SF24">
    <property type="entry name" value="DIGUANYLATE CYCLASE DGCC-RELATED"/>
    <property type="match status" value="1"/>
</dbReference>
<keyword evidence="3" id="KW-0472">Membrane</keyword>
<dbReference type="InterPro" id="IPR000160">
    <property type="entry name" value="GGDEF_dom"/>
</dbReference>
<dbReference type="Pfam" id="PF00990">
    <property type="entry name" value="GGDEF"/>
    <property type="match status" value="1"/>
</dbReference>
<dbReference type="AlphaFoldDB" id="A0A099LVL5"/>
<dbReference type="FunFam" id="3.30.70.270:FF:000001">
    <property type="entry name" value="Diguanylate cyclase domain protein"/>
    <property type="match status" value="1"/>
</dbReference>
<dbReference type="PROSITE" id="PS50887">
    <property type="entry name" value="GGDEF"/>
    <property type="match status" value="1"/>
</dbReference>
<evidence type="ECO:0000313" key="5">
    <source>
        <dbReference type="EMBL" id="KGK12175.1"/>
    </source>
</evidence>
<dbReference type="STRING" id="29495.EA26_12965"/>
<organism evidence="5 6">
    <name type="scientific">Vibrio navarrensis</name>
    <dbReference type="NCBI Taxonomy" id="29495"/>
    <lineage>
        <taxon>Bacteria</taxon>
        <taxon>Pseudomonadati</taxon>
        <taxon>Pseudomonadota</taxon>
        <taxon>Gammaproteobacteria</taxon>
        <taxon>Vibrionales</taxon>
        <taxon>Vibrionaceae</taxon>
        <taxon>Vibrio</taxon>
    </lineage>
</organism>
<reference evidence="5 6" key="1">
    <citation type="submission" date="2014-04" db="EMBL/GenBank/DDBJ databases">
        <title>Genome sequencing of Vibrio navarrensis strains.</title>
        <authorList>
            <person name="Gladney L.M."/>
            <person name="Katz L.S."/>
            <person name="Marino-Ramirez L."/>
            <person name="Jordan I.K."/>
        </authorList>
    </citation>
    <scope>NUCLEOTIDE SEQUENCE [LARGE SCALE GENOMIC DNA]</scope>
    <source>
        <strain evidence="5 6">ATCC 51183</strain>
    </source>
</reference>
<evidence type="ECO:0000256" key="3">
    <source>
        <dbReference type="SAM" id="Phobius"/>
    </source>
</evidence>
<feature type="domain" description="GGDEF" evidence="4">
    <location>
        <begin position="256"/>
        <end position="387"/>
    </location>
</feature>
<name>A0A099LVL5_9VIBR</name>
<dbReference type="NCBIfam" id="TIGR00254">
    <property type="entry name" value="GGDEF"/>
    <property type="match status" value="1"/>
</dbReference>
<feature type="transmembrane region" description="Helical" evidence="3">
    <location>
        <begin position="38"/>
        <end position="58"/>
    </location>
</feature>
<keyword evidence="5" id="KW-0418">Kinase</keyword>
<dbReference type="Proteomes" id="UP000029994">
    <property type="component" value="Unassembled WGS sequence"/>
</dbReference>
<dbReference type="GO" id="GO:0052621">
    <property type="term" value="F:diguanylate cyclase activity"/>
    <property type="evidence" value="ECO:0007669"/>
    <property type="project" value="UniProtKB-EC"/>
</dbReference>
<feature type="transmembrane region" description="Helical" evidence="3">
    <location>
        <begin position="153"/>
        <end position="171"/>
    </location>
</feature>
<feature type="transmembrane region" description="Helical" evidence="3">
    <location>
        <begin position="12"/>
        <end position="31"/>
    </location>
</feature>
<dbReference type="EC" id="2.7.7.65" evidence="2"/>
<feature type="transmembrane region" description="Helical" evidence="3">
    <location>
        <begin position="123"/>
        <end position="141"/>
    </location>
</feature>
<dbReference type="InterPro" id="IPR029787">
    <property type="entry name" value="Nucleotide_cyclase"/>
</dbReference>
<gene>
    <name evidence="5" type="ORF">EA26_12965</name>
</gene>
<feature type="transmembrane region" description="Helical" evidence="3">
    <location>
        <begin position="64"/>
        <end position="86"/>
    </location>
</feature>
<comment type="cofactor">
    <cofactor evidence="1">
        <name>Mg(2+)</name>
        <dbReference type="ChEBI" id="CHEBI:18420"/>
    </cofactor>
</comment>
<dbReference type="InterPro" id="IPR050469">
    <property type="entry name" value="Diguanylate_Cyclase"/>
</dbReference>
<keyword evidence="3" id="KW-0812">Transmembrane</keyword>
<dbReference type="CDD" id="cd01949">
    <property type="entry name" value="GGDEF"/>
    <property type="match status" value="1"/>
</dbReference>
<dbReference type="eggNOG" id="COG3706">
    <property type="taxonomic scope" value="Bacteria"/>
</dbReference>
<comment type="caution">
    <text evidence="5">The sequence shown here is derived from an EMBL/GenBank/DDBJ whole genome shotgun (WGS) entry which is preliminary data.</text>
</comment>